<sequence>MAGHMGKRRFEGVAFHLSLLSVDGIRCMTLPLAIGHRYGH</sequence>
<proteinExistence type="predicted"/>
<gene>
    <name evidence="1" type="ORF">MEA186_06373</name>
</gene>
<dbReference type="Proteomes" id="UP000002949">
    <property type="component" value="Unassembled WGS sequence"/>
</dbReference>
<accession>G6Y5R5</accession>
<protein>
    <submittedName>
        <fullName evidence="1">Uncharacterized protein</fullName>
    </submittedName>
</protein>
<evidence type="ECO:0000313" key="1">
    <source>
        <dbReference type="EMBL" id="EHH12929.1"/>
    </source>
</evidence>
<name>G6Y5R5_9HYPH</name>
<reference evidence="1 2" key="1">
    <citation type="journal article" date="2012" name="J. Bacteriol.">
        <title>Draft Genome Sequence of Plant Growth-Promoting Rhizobium Mesorhizobium amorphae, Isolated from Zinc-Lead Mine Tailings.</title>
        <authorList>
            <person name="Hao X."/>
            <person name="Lin Y."/>
            <person name="Johnstone L."/>
            <person name="Baltrus D.A."/>
            <person name="Miller S.J."/>
            <person name="Wei G."/>
            <person name="Rensing C."/>
        </authorList>
    </citation>
    <scope>NUCLEOTIDE SEQUENCE [LARGE SCALE GENOMIC DNA]</scope>
    <source>
        <strain evidence="1 2">CCNWGS0123</strain>
    </source>
</reference>
<organism evidence="1 2">
    <name type="scientific">Mesorhizobium amorphae CCNWGS0123</name>
    <dbReference type="NCBI Taxonomy" id="1082933"/>
    <lineage>
        <taxon>Bacteria</taxon>
        <taxon>Pseudomonadati</taxon>
        <taxon>Pseudomonadota</taxon>
        <taxon>Alphaproteobacteria</taxon>
        <taxon>Hyphomicrobiales</taxon>
        <taxon>Phyllobacteriaceae</taxon>
        <taxon>Mesorhizobium</taxon>
    </lineage>
</organism>
<dbReference type="AlphaFoldDB" id="G6Y5R5"/>
<dbReference type="EMBL" id="AGSN01000063">
    <property type="protein sequence ID" value="EHH12929.1"/>
    <property type="molecule type" value="Genomic_DNA"/>
</dbReference>
<evidence type="ECO:0000313" key="2">
    <source>
        <dbReference type="Proteomes" id="UP000002949"/>
    </source>
</evidence>
<keyword evidence="2" id="KW-1185">Reference proteome</keyword>